<accession>A0A1J5EIZ2</accession>
<dbReference type="InterPro" id="IPR011110">
    <property type="entry name" value="Reg_prop"/>
</dbReference>
<feature type="transmembrane region" description="Helical" evidence="1">
    <location>
        <begin position="21"/>
        <end position="46"/>
    </location>
</feature>
<feature type="transmembrane region" description="Helical" evidence="1">
    <location>
        <begin position="459"/>
        <end position="479"/>
    </location>
</feature>
<keyword evidence="1" id="KW-0472">Membrane</keyword>
<comment type="caution">
    <text evidence="2">The sequence shown here is derived from an EMBL/GenBank/DDBJ whole genome shotgun (WGS) entry which is preliminary data.</text>
</comment>
<evidence type="ECO:0000256" key="1">
    <source>
        <dbReference type="SAM" id="Phobius"/>
    </source>
</evidence>
<dbReference type="Proteomes" id="UP000183085">
    <property type="component" value="Unassembled WGS sequence"/>
</dbReference>
<sequence length="730" mass="83110">MHKRKEDSRTQRHKGAKAQRQSIACLIFPFSTLCAFVFLCLCVFLFSCLCAFAPSSLEAQNHPAQPKHSRAIELEDGRIKLWWDLSVSSDIQEYHIYTQTNQDIWKLVATVPACKQWWQSPTKTNKQFSISAVNKHGIEGKTRIPAINIPYLRISTDNCMASFIDDKNNIWIGTPGGVKRINITTNQVKVYTVKDGLINNYVQTIIQDRQGSLWFGTREGLSCYTGRSWKTYTRDDGLLSNNILSIMQDNHKCFWFGTAEGASRYDGKIWTSYAKAEGMAGYAVKAIKKDNHGDIWFATTDGISRYNGKEWTTYSKDFGLASNDILTIYKDKTGRLWFGGNFGGVSIYNGKEWFVYNNSEVSHAPVRSIVEDTHNNFWFAAGEKVVKFDGYNWESYSINDGLASYDVTSLNVDKAGKIWAVGTCILNKGCGISQYNGEIWRPWTQKLIISLNLSTNQGIFLWGIPFLVLLLSGFAFFTWKKKILPAYSNLPLVKTRNLFKKISANPDIFFVTIYEILPGDTYPLTTLNHLSTMLRIKHQFAALLCKVYYHLQRAINEKKVTEILNQGLLSRTADVLQHTTHFKWGNQLYSMYNFLAMAWEAENFSQIIEIETTLKQTAILLKEDGFIIPEITNIIFRLEDDFFGIIGQYQRARVSKKKMEYLQKAIDVLGEIQEQGAGGRGQGSVVCKSNPARGATSLRLSSYFLAPEIVFLQKILADWTLNINDYIQNK</sequence>
<dbReference type="Gene3D" id="2.130.10.10">
    <property type="entry name" value="YVTN repeat-like/Quinoprotein amine dehydrogenase"/>
    <property type="match status" value="4"/>
</dbReference>
<dbReference type="EMBL" id="MNYI01000041">
    <property type="protein sequence ID" value="OIP42696.1"/>
    <property type="molecule type" value="Genomic_DNA"/>
</dbReference>
<dbReference type="InterPro" id="IPR015943">
    <property type="entry name" value="WD40/YVTN_repeat-like_dom_sf"/>
</dbReference>
<dbReference type="STRING" id="1817895.AUJ95_01455"/>
<protein>
    <recommendedName>
        <fullName evidence="4">Fibronectin type-III domain-containing protein</fullName>
    </recommendedName>
</protein>
<evidence type="ECO:0008006" key="4">
    <source>
        <dbReference type="Google" id="ProtNLM"/>
    </source>
</evidence>
<dbReference type="InterPro" id="IPR013783">
    <property type="entry name" value="Ig-like_fold"/>
</dbReference>
<organism evidence="2 3">
    <name type="scientific">Candidatus Desantisbacteria bacterium CG2_30_40_21</name>
    <dbReference type="NCBI Taxonomy" id="1817895"/>
    <lineage>
        <taxon>Bacteria</taxon>
        <taxon>Candidatus Desantisiibacteriota</taxon>
    </lineage>
</organism>
<gene>
    <name evidence="2" type="ORF">AUJ95_01455</name>
</gene>
<reference evidence="2 3" key="1">
    <citation type="journal article" date="2016" name="Environ. Microbiol.">
        <title>Genomic resolution of a cold subsurface aquifer community provides metabolic insights for novel microbes adapted to high CO concentrations.</title>
        <authorList>
            <person name="Probst A.J."/>
            <person name="Castelle C.J."/>
            <person name="Singh A."/>
            <person name="Brown C.T."/>
            <person name="Anantharaman K."/>
            <person name="Sharon I."/>
            <person name="Hug L.A."/>
            <person name="Burstein D."/>
            <person name="Emerson J.B."/>
            <person name="Thomas B.C."/>
            <person name="Banfield J.F."/>
        </authorList>
    </citation>
    <scope>NUCLEOTIDE SEQUENCE [LARGE SCALE GENOMIC DNA]</scope>
    <source>
        <strain evidence="2">CG2_30_40_21</strain>
    </source>
</reference>
<dbReference type="SUPFAM" id="SSF63829">
    <property type="entry name" value="Calcium-dependent phosphotriesterase"/>
    <property type="match status" value="2"/>
</dbReference>
<proteinExistence type="predicted"/>
<evidence type="ECO:0000313" key="2">
    <source>
        <dbReference type="EMBL" id="OIP42696.1"/>
    </source>
</evidence>
<keyword evidence="1" id="KW-1133">Transmembrane helix</keyword>
<keyword evidence="1" id="KW-0812">Transmembrane</keyword>
<dbReference type="Gene3D" id="2.60.40.10">
    <property type="entry name" value="Immunoglobulins"/>
    <property type="match status" value="1"/>
</dbReference>
<dbReference type="AlphaFoldDB" id="A0A1J5EIZ2"/>
<evidence type="ECO:0000313" key="3">
    <source>
        <dbReference type="Proteomes" id="UP000183085"/>
    </source>
</evidence>
<dbReference type="Pfam" id="PF07494">
    <property type="entry name" value="Reg_prop"/>
    <property type="match status" value="3"/>
</dbReference>
<name>A0A1J5EIZ2_9BACT</name>